<evidence type="ECO:0000256" key="5">
    <source>
        <dbReference type="SAM" id="MobiDB-lite"/>
    </source>
</evidence>
<dbReference type="EMBL" id="FMYH01000004">
    <property type="protein sequence ID" value="SDC91464.1"/>
    <property type="molecule type" value="Genomic_DNA"/>
</dbReference>
<feature type="domain" description="ABC transporter" evidence="6">
    <location>
        <begin position="2"/>
        <end position="227"/>
    </location>
</feature>
<dbReference type="Gene3D" id="3.40.50.300">
    <property type="entry name" value="P-loop containing nucleotide triphosphate hydrolases"/>
    <property type="match status" value="1"/>
</dbReference>
<keyword evidence="4 7" id="KW-0067">ATP-binding</keyword>
<evidence type="ECO:0000313" key="7">
    <source>
        <dbReference type="EMBL" id="SDC91464.1"/>
    </source>
</evidence>
<feature type="region of interest" description="Disordered" evidence="5">
    <location>
        <begin position="297"/>
        <end position="321"/>
    </location>
</feature>
<reference evidence="7 8" key="1">
    <citation type="submission" date="2016-09" db="EMBL/GenBank/DDBJ databases">
        <authorList>
            <person name="Capua I."/>
            <person name="De Benedictis P."/>
            <person name="Joannis T."/>
            <person name="Lombin L.H."/>
            <person name="Cattoli G."/>
        </authorList>
    </citation>
    <scope>NUCLEOTIDE SEQUENCE [LARGE SCALE GENOMIC DNA]</scope>
    <source>
        <strain evidence="7 8">ISLP-3</strain>
    </source>
</reference>
<dbReference type="InterPro" id="IPR003593">
    <property type="entry name" value="AAA+_ATPase"/>
</dbReference>
<dbReference type="GO" id="GO:0005524">
    <property type="term" value="F:ATP binding"/>
    <property type="evidence" value="ECO:0007669"/>
    <property type="project" value="UniProtKB-KW"/>
</dbReference>
<dbReference type="CDD" id="cd03268">
    <property type="entry name" value="ABC_BcrA_bacitracin_resist"/>
    <property type="match status" value="1"/>
</dbReference>
<dbReference type="Proteomes" id="UP000199039">
    <property type="component" value="Unassembled WGS sequence"/>
</dbReference>
<organism evidence="7 8">
    <name type="scientific">Sanguibacter gelidistatuariae</name>
    <dbReference type="NCBI Taxonomy" id="1814289"/>
    <lineage>
        <taxon>Bacteria</taxon>
        <taxon>Bacillati</taxon>
        <taxon>Actinomycetota</taxon>
        <taxon>Actinomycetes</taxon>
        <taxon>Micrococcales</taxon>
        <taxon>Sanguibacteraceae</taxon>
        <taxon>Sanguibacter</taxon>
    </lineage>
</organism>
<dbReference type="PANTHER" id="PTHR43335">
    <property type="entry name" value="ABC TRANSPORTER, ATP-BINDING PROTEIN"/>
    <property type="match status" value="1"/>
</dbReference>
<name>A0A1G6QHQ9_9MICO</name>
<proteinExistence type="inferred from homology"/>
<sequence>MIEVQNLTKRYGHKTAVDGVSFTVAPGIVTGFLGPNGAGKSTTMRMIVGLDRPTHGSVTVNGKPYAAHRSPLTEVGALLDAKAVHTGRSAYNHLRAMAATHGIPLSRVHEVIEMTGLQSVAKKRVGGFSLGMGQRLGIAVALLGNPRTLLLDEPVNGLDPEGVLWVRQLVRSLASEGRTVFLSSHLMSEMALTADHIVVIGRGKILADAPVSQILAAASGNGVRVRSPQATLLAELIAPTGAQVTSSEPGLLYVNGADAAAIGELAASSGVVLHELTPIETTLEAAYMELTADSVEYHSAPTGPSGPPAISRPTTTLTGGK</sequence>
<feature type="compositionally biased region" description="Polar residues" evidence="5">
    <location>
        <begin position="312"/>
        <end position="321"/>
    </location>
</feature>
<accession>A0A1G6QHQ9</accession>
<dbReference type="PROSITE" id="PS50893">
    <property type="entry name" value="ABC_TRANSPORTER_2"/>
    <property type="match status" value="1"/>
</dbReference>
<dbReference type="InterPro" id="IPR027417">
    <property type="entry name" value="P-loop_NTPase"/>
</dbReference>
<evidence type="ECO:0000256" key="2">
    <source>
        <dbReference type="ARBA" id="ARBA00022448"/>
    </source>
</evidence>
<keyword evidence="3" id="KW-0547">Nucleotide-binding</keyword>
<evidence type="ECO:0000259" key="6">
    <source>
        <dbReference type="PROSITE" id="PS50893"/>
    </source>
</evidence>
<evidence type="ECO:0000256" key="4">
    <source>
        <dbReference type="ARBA" id="ARBA00022840"/>
    </source>
</evidence>
<dbReference type="STRING" id="1814289.SAMN05216410_2537"/>
<keyword evidence="8" id="KW-1185">Reference proteome</keyword>
<evidence type="ECO:0000256" key="1">
    <source>
        <dbReference type="ARBA" id="ARBA00005417"/>
    </source>
</evidence>
<comment type="similarity">
    <text evidence="1">Belongs to the ABC transporter superfamily.</text>
</comment>
<dbReference type="InterPro" id="IPR003439">
    <property type="entry name" value="ABC_transporter-like_ATP-bd"/>
</dbReference>
<dbReference type="OrthoDB" id="9804819at2"/>
<dbReference type="Pfam" id="PF00005">
    <property type="entry name" value="ABC_tran"/>
    <property type="match status" value="1"/>
</dbReference>
<dbReference type="GO" id="GO:0016887">
    <property type="term" value="F:ATP hydrolysis activity"/>
    <property type="evidence" value="ECO:0007669"/>
    <property type="project" value="InterPro"/>
</dbReference>
<protein>
    <submittedName>
        <fullName evidence="7">ABC-2 type transport system ATP-binding protein</fullName>
    </submittedName>
</protein>
<evidence type="ECO:0000313" key="8">
    <source>
        <dbReference type="Proteomes" id="UP000199039"/>
    </source>
</evidence>
<evidence type="ECO:0000256" key="3">
    <source>
        <dbReference type="ARBA" id="ARBA00022741"/>
    </source>
</evidence>
<dbReference type="SUPFAM" id="SSF52540">
    <property type="entry name" value="P-loop containing nucleoside triphosphate hydrolases"/>
    <property type="match status" value="1"/>
</dbReference>
<dbReference type="SMART" id="SM00382">
    <property type="entry name" value="AAA"/>
    <property type="match status" value="1"/>
</dbReference>
<dbReference type="PANTHER" id="PTHR43335:SF4">
    <property type="entry name" value="ABC TRANSPORTER, ATP-BINDING PROTEIN"/>
    <property type="match status" value="1"/>
</dbReference>
<dbReference type="AlphaFoldDB" id="A0A1G6QHQ9"/>
<keyword evidence="2" id="KW-0813">Transport</keyword>
<gene>
    <name evidence="7" type="ORF">SAMN05216410_2537</name>
</gene>
<dbReference type="RefSeq" id="WP_093183688.1">
    <property type="nucleotide sequence ID" value="NZ_FMYH01000004.1"/>
</dbReference>